<proteinExistence type="predicted"/>
<gene>
    <name evidence="3" type="ORF">TALK_12680</name>
</gene>
<sequence>MRTVKDRIRHAISFEIIGLVIITPLAAWLFDMPLHNIGVVALVSATIAAGWNYLYNLIFDHVMKRIVGHVQKTLLLRVLHVMIFEGGLLVLLLPFIAWYLGIPMMQAFLMDASFTLFFMGYAFAFNWAYDLVFPIKTRDDFVRTKA</sequence>
<keyword evidence="1" id="KW-0812">Transmembrane</keyword>
<organism evidence="3 4">
    <name type="scientific">Thalassospira alkalitolerans</name>
    <dbReference type="NCBI Taxonomy" id="1293890"/>
    <lineage>
        <taxon>Bacteria</taxon>
        <taxon>Pseudomonadati</taxon>
        <taxon>Pseudomonadota</taxon>
        <taxon>Alphaproteobacteria</taxon>
        <taxon>Rhodospirillales</taxon>
        <taxon>Thalassospiraceae</taxon>
        <taxon>Thalassospira</taxon>
    </lineage>
</organism>
<reference evidence="3 4" key="1">
    <citation type="submission" date="2014-03" db="EMBL/GenBank/DDBJ databases">
        <title>The draft genome sequence of Thalassospira alkalitolerans JCM 18968.</title>
        <authorList>
            <person name="Lai Q."/>
            <person name="Shao Z."/>
        </authorList>
    </citation>
    <scope>NUCLEOTIDE SEQUENCE [LARGE SCALE GENOMIC DNA]</scope>
    <source>
        <strain evidence="3 4">JCM 18968</strain>
    </source>
</reference>
<feature type="transmembrane region" description="Helical" evidence="1">
    <location>
        <begin position="74"/>
        <end position="101"/>
    </location>
</feature>
<dbReference type="RefSeq" id="WP_085619420.1">
    <property type="nucleotide sequence ID" value="NZ_JBLXAE010000001.1"/>
</dbReference>
<keyword evidence="1" id="KW-0472">Membrane</keyword>
<dbReference type="Pfam" id="PF05232">
    <property type="entry name" value="BTP"/>
    <property type="match status" value="2"/>
</dbReference>
<dbReference type="InterPro" id="IPR058208">
    <property type="entry name" value="PACE"/>
</dbReference>
<dbReference type="OrthoDB" id="1631120at2"/>
<feature type="domain" description="Chlorhexidine efflux transporter" evidence="2">
    <location>
        <begin position="72"/>
        <end position="134"/>
    </location>
</feature>
<dbReference type="EMBL" id="JFKB01000008">
    <property type="protein sequence ID" value="OSQ47401.1"/>
    <property type="molecule type" value="Genomic_DNA"/>
</dbReference>
<dbReference type="InterPro" id="IPR007896">
    <property type="entry name" value="BTP_bacteria"/>
</dbReference>
<feature type="domain" description="Chlorhexidine efflux transporter" evidence="2">
    <location>
        <begin position="2"/>
        <end position="65"/>
    </location>
</feature>
<dbReference type="Proteomes" id="UP000193396">
    <property type="component" value="Unassembled WGS sequence"/>
</dbReference>
<dbReference type="AlphaFoldDB" id="A0A1Y2LA50"/>
<evidence type="ECO:0000313" key="4">
    <source>
        <dbReference type="Proteomes" id="UP000193396"/>
    </source>
</evidence>
<name>A0A1Y2LA50_9PROT</name>
<evidence type="ECO:0000259" key="2">
    <source>
        <dbReference type="Pfam" id="PF05232"/>
    </source>
</evidence>
<feature type="transmembrane region" description="Helical" evidence="1">
    <location>
        <begin position="36"/>
        <end position="54"/>
    </location>
</feature>
<feature type="transmembrane region" description="Helical" evidence="1">
    <location>
        <begin position="12"/>
        <end position="30"/>
    </location>
</feature>
<keyword evidence="1" id="KW-1133">Transmembrane helix</keyword>
<comment type="caution">
    <text evidence="3">The sequence shown here is derived from an EMBL/GenBank/DDBJ whole genome shotgun (WGS) entry which is preliminary data.</text>
</comment>
<protein>
    <submittedName>
        <fullName evidence="3">Membrane protein</fullName>
    </submittedName>
</protein>
<keyword evidence="4" id="KW-1185">Reference proteome</keyword>
<dbReference type="NCBIfam" id="NF033664">
    <property type="entry name" value="PACE_transport"/>
    <property type="match status" value="1"/>
</dbReference>
<evidence type="ECO:0000256" key="1">
    <source>
        <dbReference type="SAM" id="Phobius"/>
    </source>
</evidence>
<feature type="transmembrane region" description="Helical" evidence="1">
    <location>
        <begin position="107"/>
        <end position="129"/>
    </location>
</feature>
<evidence type="ECO:0000313" key="3">
    <source>
        <dbReference type="EMBL" id="OSQ47401.1"/>
    </source>
</evidence>
<accession>A0A1Y2LA50</accession>